<dbReference type="Proteomes" id="UP001054889">
    <property type="component" value="Unassembled WGS sequence"/>
</dbReference>
<accession>A0AAV5E0G2</accession>
<protein>
    <recommendedName>
        <fullName evidence="2">DUF7771 domain-containing protein</fullName>
    </recommendedName>
</protein>
<dbReference type="PANTHER" id="PTHR36487:SF2">
    <property type="entry name" value="B1159F04.1 PROTEIN"/>
    <property type="match status" value="1"/>
</dbReference>
<dbReference type="InterPro" id="IPR056673">
    <property type="entry name" value="DUF7771"/>
</dbReference>
<organism evidence="3 4">
    <name type="scientific">Eleusine coracana subsp. coracana</name>
    <dbReference type="NCBI Taxonomy" id="191504"/>
    <lineage>
        <taxon>Eukaryota</taxon>
        <taxon>Viridiplantae</taxon>
        <taxon>Streptophyta</taxon>
        <taxon>Embryophyta</taxon>
        <taxon>Tracheophyta</taxon>
        <taxon>Spermatophyta</taxon>
        <taxon>Magnoliopsida</taxon>
        <taxon>Liliopsida</taxon>
        <taxon>Poales</taxon>
        <taxon>Poaceae</taxon>
        <taxon>PACMAD clade</taxon>
        <taxon>Chloridoideae</taxon>
        <taxon>Cynodonteae</taxon>
        <taxon>Eleusininae</taxon>
        <taxon>Eleusine</taxon>
    </lineage>
</organism>
<gene>
    <name evidence="3" type="primary">gb03492</name>
    <name evidence="3" type="ORF">PR202_gb03492</name>
</gene>
<feature type="domain" description="DUF7771" evidence="2">
    <location>
        <begin position="357"/>
        <end position="452"/>
    </location>
</feature>
<keyword evidence="1" id="KW-0732">Signal</keyword>
<dbReference type="AlphaFoldDB" id="A0AAV5E0G2"/>
<evidence type="ECO:0000259" key="2">
    <source>
        <dbReference type="Pfam" id="PF24974"/>
    </source>
</evidence>
<feature type="domain" description="DUF7771" evidence="2">
    <location>
        <begin position="123"/>
        <end position="219"/>
    </location>
</feature>
<reference evidence="3" key="2">
    <citation type="submission" date="2021-12" db="EMBL/GenBank/DDBJ databases">
        <title>Resequencing data analysis of finger millet.</title>
        <authorList>
            <person name="Hatakeyama M."/>
            <person name="Aluri S."/>
            <person name="Balachadran M.T."/>
            <person name="Sivarajan S.R."/>
            <person name="Poveda L."/>
            <person name="Shimizu-Inatsugi R."/>
            <person name="Schlapbach R."/>
            <person name="Sreeman S.M."/>
            <person name="Shimizu K.K."/>
        </authorList>
    </citation>
    <scope>NUCLEOTIDE SEQUENCE</scope>
</reference>
<comment type="caution">
    <text evidence="3">The sequence shown here is derived from an EMBL/GenBank/DDBJ whole genome shotgun (WGS) entry which is preliminary data.</text>
</comment>
<feature type="signal peptide" evidence="1">
    <location>
        <begin position="1"/>
        <end position="29"/>
    </location>
</feature>
<evidence type="ECO:0000313" key="4">
    <source>
        <dbReference type="Proteomes" id="UP001054889"/>
    </source>
</evidence>
<proteinExistence type="predicted"/>
<evidence type="ECO:0000313" key="3">
    <source>
        <dbReference type="EMBL" id="GJN16494.1"/>
    </source>
</evidence>
<dbReference type="EMBL" id="BQKI01000072">
    <property type="protein sequence ID" value="GJN16494.1"/>
    <property type="molecule type" value="Genomic_DNA"/>
</dbReference>
<feature type="chain" id="PRO_5043528804" description="DUF7771 domain-containing protein" evidence="1">
    <location>
        <begin position="30"/>
        <end position="453"/>
    </location>
</feature>
<dbReference type="Pfam" id="PF24974">
    <property type="entry name" value="DUF7771"/>
    <property type="match status" value="2"/>
</dbReference>
<dbReference type="PANTHER" id="PTHR36487">
    <property type="entry name" value="OS09G0296500 PROTEIN-RELATED"/>
    <property type="match status" value="1"/>
</dbReference>
<reference evidence="3" key="1">
    <citation type="journal article" date="2018" name="DNA Res.">
        <title>Multiple hybrid de novo genome assembly of finger millet, an orphan allotetraploid crop.</title>
        <authorList>
            <person name="Hatakeyama M."/>
            <person name="Aluri S."/>
            <person name="Balachadran M.T."/>
            <person name="Sivarajan S.R."/>
            <person name="Patrignani A."/>
            <person name="Gruter S."/>
            <person name="Poveda L."/>
            <person name="Shimizu-Inatsugi R."/>
            <person name="Baeten J."/>
            <person name="Francoijs K.J."/>
            <person name="Nataraja K.N."/>
            <person name="Reddy Y.A.N."/>
            <person name="Phadnis S."/>
            <person name="Ravikumar R.L."/>
            <person name="Schlapbach R."/>
            <person name="Sreeman S.M."/>
            <person name="Shimizu K.K."/>
        </authorList>
    </citation>
    <scope>NUCLEOTIDE SEQUENCE</scope>
</reference>
<keyword evidence="4" id="KW-1185">Reference proteome</keyword>
<sequence>MDKTSHARKLHGAVVILAVAAAIPSTVLAQVSAGRFEPSKDCVITDDNGREWPCSRALDHTANVTKFTCPVENRLGAPIHFNCHDQVFDFDVGPGEAAAQVYDSIFDPPPPHYPFVVQRTSPKVSCEWKCAGNTMEDVVVWDERWPEAWSCREDGGDGHCRLVFESNREVVLVTRAGRRALGDVAIKECGNKWGGYARWLPFVLGCTYPKHDHNYYGSIGWLVSDCRLRNATIVATAIAATLLVLAPFPVAAIEKRRPETQATVHMRKEDCFITDPSGRKWPCSRLYNPAEQRAAFHCPVENRLSAQMNLYCESDADVYDMGYILGPGGTEDMSYYSVYDPAPLPNSKELYRTSPNVTCWWWCNGNTMNDVVVWNEQWPEAWSCREDGGDGQCRLVFESNKEVVLVTRTGRRVLGDIAIKECSKNLGGYGGWLPFGLGCTYPKHDHEYYGTIG</sequence>
<evidence type="ECO:0000256" key="1">
    <source>
        <dbReference type="SAM" id="SignalP"/>
    </source>
</evidence>
<name>A0AAV5E0G2_ELECO</name>